<accession>A0ABX9KIV1</accession>
<dbReference type="PROSITE" id="PS51257">
    <property type="entry name" value="PROKAR_LIPOPROTEIN"/>
    <property type="match status" value="1"/>
</dbReference>
<dbReference type="RefSeq" id="WP_114641879.1">
    <property type="nucleotide sequence ID" value="NZ_JAACIO010000006.1"/>
</dbReference>
<name>A0ABX9KIV1_9FUSO</name>
<evidence type="ECO:0000256" key="4">
    <source>
        <dbReference type="SAM" id="SignalP"/>
    </source>
</evidence>
<dbReference type="InterPro" id="IPR000914">
    <property type="entry name" value="SBP_5_dom"/>
</dbReference>
<feature type="domain" description="Solute-binding protein family 5" evidence="5">
    <location>
        <begin position="73"/>
        <end position="422"/>
    </location>
</feature>
<comment type="similarity">
    <text evidence="1">Belongs to the bacterial solute-binding protein 5 family.</text>
</comment>
<organism evidence="6 7">
    <name type="scientific">Psychrilyobacter piezotolerans</name>
    <dbReference type="NCBI Taxonomy" id="2293438"/>
    <lineage>
        <taxon>Bacteria</taxon>
        <taxon>Fusobacteriati</taxon>
        <taxon>Fusobacteriota</taxon>
        <taxon>Fusobacteriia</taxon>
        <taxon>Fusobacteriales</taxon>
        <taxon>Fusobacteriaceae</taxon>
        <taxon>Psychrilyobacter</taxon>
    </lineage>
</organism>
<sequence>MKKVLLLISSLVVLLTLTACGGGEKETKIKDTLVVAQGADAKSLDPHASNDQPSSRVSSQIYDGLVSTDGDMNIVPALAESWDQPDSTTTIFHLRKGVKFHNGEELKASDVKFTIEGMLASPQTHHIIEAVDKVEVVDDHTVKIITKEPFGPLLHHLAHTASAILNEKAVTEAGDDYGQHPVGTGPYSFVKWDSGDKIVLAANEDYFLGAPKVKNVIFRNITEGTNRTISLETGEVDIAYDIEPIDKNQVKDNEKLELIEQESLSMDYIGFNFKKAPFNNKLVRQAIGHAIDVDILIDVVLDGAGTKANSPIGPKVFGYSKDAKSYEYDPELSKKLLAEAGYPNGFKTTIWTNDNPVRLQIATIVQDQLKQVGIEMAVEPVEWGAYLDGTARGDHEMFILGWGTNTADADYGLNALFNTANIGGAGNRSFYSNKDVDKWLDEAKSSIDPQKRIEIYAKIQDQLMEDLPVDPLFYKTMNAGINKDVEGFKLNPAGHHKIYGVYFDQQK</sequence>
<dbReference type="Pfam" id="PF00496">
    <property type="entry name" value="SBP_bac_5"/>
    <property type="match status" value="1"/>
</dbReference>
<dbReference type="PIRSF" id="PIRSF002741">
    <property type="entry name" value="MppA"/>
    <property type="match status" value="1"/>
</dbReference>
<evidence type="ECO:0000313" key="7">
    <source>
        <dbReference type="Proteomes" id="UP000263486"/>
    </source>
</evidence>
<feature type="chain" id="PRO_5047467748" evidence="4">
    <location>
        <begin position="22"/>
        <end position="507"/>
    </location>
</feature>
<reference evidence="6 7" key="1">
    <citation type="submission" date="2018-08" db="EMBL/GenBank/DDBJ databases">
        <title>Draft genome sequence of Psychrilyobacter sp. strain SD5 isolated from Black Sea water.</title>
        <authorList>
            <person name="Yadav S."/>
            <person name="Villanueva L."/>
            <person name="Damste J.S.S."/>
        </authorList>
    </citation>
    <scope>NUCLEOTIDE SEQUENCE [LARGE SCALE GENOMIC DNA]</scope>
    <source>
        <strain evidence="6 7">SD5</strain>
    </source>
</reference>
<dbReference type="Gene3D" id="3.40.190.10">
    <property type="entry name" value="Periplasmic binding protein-like II"/>
    <property type="match status" value="1"/>
</dbReference>
<dbReference type="InterPro" id="IPR030678">
    <property type="entry name" value="Peptide/Ni-bd"/>
</dbReference>
<keyword evidence="7" id="KW-1185">Reference proteome</keyword>
<evidence type="ECO:0000313" key="6">
    <source>
        <dbReference type="EMBL" id="REI41883.1"/>
    </source>
</evidence>
<evidence type="ECO:0000256" key="2">
    <source>
        <dbReference type="ARBA" id="ARBA00022448"/>
    </source>
</evidence>
<evidence type="ECO:0000256" key="3">
    <source>
        <dbReference type="ARBA" id="ARBA00022729"/>
    </source>
</evidence>
<dbReference type="PANTHER" id="PTHR30290:SF9">
    <property type="entry name" value="OLIGOPEPTIDE-BINDING PROTEIN APPA"/>
    <property type="match status" value="1"/>
</dbReference>
<gene>
    <name evidence="6" type="ORF">DYH56_05570</name>
</gene>
<keyword evidence="3 4" id="KW-0732">Signal</keyword>
<dbReference type="Gene3D" id="3.90.76.10">
    <property type="entry name" value="Dipeptide-binding Protein, Domain 1"/>
    <property type="match status" value="1"/>
</dbReference>
<comment type="caution">
    <text evidence="6">The sequence shown here is derived from an EMBL/GenBank/DDBJ whole genome shotgun (WGS) entry which is preliminary data.</text>
</comment>
<dbReference type="InterPro" id="IPR039424">
    <property type="entry name" value="SBP_5"/>
</dbReference>
<evidence type="ECO:0000256" key="1">
    <source>
        <dbReference type="ARBA" id="ARBA00005695"/>
    </source>
</evidence>
<feature type="signal peptide" evidence="4">
    <location>
        <begin position="1"/>
        <end position="21"/>
    </location>
</feature>
<protein>
    <submittedName>
        <fullName evidence="6">Glutathione ABC transporter substrate-binding protein</fullName>
    </submittedName>
</protein>
<dbReference type="Proteomes" id="UP000263486">
    <property type="component" value="Unassembled WGS sequence"/>
</dbReference>
<dbReference type="Gene3D" id="3.10.105.10">
    <property type="entry name" value="Dipeptide-binding Protein, Domain 3"/>
    <property type="match status" value="1"/>
</dbReference>
<proteinExistence type="inferred from homology"/>
<dbReference type="SUPFAM" id="SSF53850">
    <property type="entry name" value="Periplasmic binding protein-like II"/>
    <property type="match status" value="1"/>
</dbReference>
<dbReference type="EMBL" id="QUAJ01000007">
    <property type="protein sequence ID" value="REI41883.1"/>
    <property type="molecule type" value="Genomic_DNA"/>
</dbReference>
<dbReference type="PANTHER" id="PTHR30290">
    <property type="entry name" value="PERIPLASMIC BINDING COMPONENT OF ABC TRANSPORTER"/>
    <property type="match status" value="1"/>
</dbReference>
<evidence type="ECO:0000259" key="5">
    <source>
        <dbReference type="Pfam" id="PF00496"/>
    </source>
</evidence>
<dbReference type="CDD" id="cd08499">
    <property type="entry name" value="PBP2_Ylib_like"/>
    <property type="match status" value="1"/>
</dbReference>
<keyword evidence="2" id="KW-0813">Transport</keyword>